<dbReference type="OrthoDB" id="4621984at2"/>
<dbReference type="RefSeq" id="WP_076814615.1">
    <property type="nucleotide sequence ID" value="NZ_MOMC01000014.1"/>
</dbReference>
<accession>A0A1V2IF87</accession>
<reference evidence="3" key="1">
    <citation type="submission" date="2016-10" db="EMBL/GenBank/DDBJ databases">
        <title>Frankia sp. NRRL B-16386 Genome sequencing.</title>
        <authorList>
            <person name="Ghodhbane-Gtari F."/>
            <person name="Swanson E."/>
            <person name="Gueddou A."/>
            <person name="Hezbri K."/>
            <person name="Ktari K."/>
            <person name="Nouioui I."/>
            <person name="Morris K."/>
            <person name="Simpson S."/>
            <person name="Abebe-Akele F."/>
            <person name="Thomas K."/>
            <person name="Gtari M."/>
            <person name="Tisa L.S."/>
        </authorList>
    </citation>
    <scope>NUCLEOTIDE SEQUENCE [LARGE SCALE GENOMIC DNA]</scope>
    <source>
        <strain evidence="3">NRRL B-16386</strain>
    </source>
</reference>
<dbReference type="Proteomes" id="UP000188929">
    <property type="component" value="Unassembled WGS sequence"/>
</dbReference>
<proteinExistence type="predicted"/>
<sequence length="155" mass="17188">MADSPEEPLAADQLAITGLLARYCVLLDIVDVEGWVGLFTPNATYDVDGRVYRGHDDLRRLFKGTQRGLHMAGPPIIEADGPDRVRTTRNALFVNRHSGALRHTFYRDGLVRTADGWRIADCVCRFVTGDGIVAWPDRGLESPVHGIDSPDWMDA</sequence>
<dbReference type="Pfam" id="PF13577">
    <property type="entry name" value="SnoaL_4"/>
    <property type="match status" value="1"/>
</dbReference>
<evidence type="ECO:0000259" key="1">
    <source>
        <dbReference type="Pfam" id="PF13577"/>
    </source>
</evidence>
<dbReference type="AlphaFoldDB" id="A0A1V2IF87"/>
<feature type="domain" description="SnoaL-like" evidence="1">
    <location>
        <begin position="10"/>
        <end position="121"/>
    </location>
</feature>
<dbReference type="InterPro" id="IPR032710">
    <property type="entry name" value="NTF2-like_dom_sf"/>
</dbReference>
<comment type="caution">
    <text evidence="2">The sequence shown here is derived from an EMBL/GenBank/DDBJ whole genome shotgun (WGS) entry which is preliminary data.</text>
</comment>
<evidence type="ECO:0000313" key="3">
    <source>
        <dbReference type="Proteomes" id="UP000188929"/>
    </source>
</evidence>
<gene>
    <name evidence="2" type="ORF">BL253_06850</name>
</gene>
<protein>
    <recommendedName>
        <fullName evidence="1">SnoaL-like domain-containing protein</fullName>
    </recommendedName>
</protein>
<dbReference type="SUPFAM" id="SSF54427">
    <property type="entry name" value="NTF2-like"/>
    <property type="match status" value="1"/>
</dbReference>
<name>A0A1V2IF87_9ACTN</name>
<dbReference type="InterPro" id="IPR037401">
    <property type="entry name" value="SnoaL-like"/>
</dbReference>
<organism evidence="2 3">
    <name type="scientific">Pseudofrankia asymbiotica</name>
    <dbReference type="NCBI Taxonomy" id="1834516"/>
    <lineage>
        <taxon>Bacteria</taxon>
        <taxon>Bacillati</taxon>
        <taxon>Actinomycetota</taxon>
        <taxon>Actinomycetes</taxon>
        <taxon>Frankiales</taxon>
        <taxon>Frankiaceae</taxon>
        <taxon>Pseudofrankia</taxon>
    </lineage>
</organism>
<evidence type="ECO:0000313" key="2">
    <source>
        <dbReference type="EMBL" id="ONH31863.1"/>
    </source>
</evidence>
<keyword evidence="3" id="KW-1185">Reference proteome</keyword>
<dbReference type="Gene3D" id="3.10.450.50">
    <property type="match status" value="1"/>
</dbReference>
<dbReference type="EMBL" id="MOMC01000014">
    <property type="protein sequence ID" value="ONH31863.1"/>
    <property type="molecule type" value="Genomic_DNA"/>
</dbReference>